<sequence>MPPALMTPLSELALGQQFPAGALYIVATPIGNVADITVRALHVLGLVDRVAAEDTRNTSQLLSRYGISKPTIAVHEHNERSAAENVIAHLRNGERIACVSDAGTPGISDPGAKLVDAVREAGFPVIPLPGASALTTALSVAGSWVHTFSFIGFLATKPKQRDTQLQSLLTHTPALVFYEAPHRIVETVQALERAFGGERQLLIARELTKLHESIHRCTLAEGPTWLSGDANRQRGEFVLVVEGAQQKEAAEDAHDALLATLLEELSVSSAARLAATLTGASRNALYTRALAMDKARGEQGENEQE</sequence>
<dbReference type="InterPro" id="IPR000878">
    <property type="entry name" value="4pyrrol_Mease"/>
</dbReference>
<evidence type="ECO:0000256" key="6">
    <source>
        <dbReference type="HAMAP-Rule" id="MF_01877"/>
    </source>
</evidence>
<dbReference type="eggNOG" id="COG0313">
    <property type="taxonomic scope" value="Bacteria"/>
</dbReference>
<dbReference type="PANTHER" id="PTHR46111:SF1">
    <property type="entry name" value="RIBOSOMAL RNA SMALL SUBUNIT METHYLTRANSFERASE I"/>
    <property type="match status" value="1"/>
</dbReference>
<evidence type="ECO:0000256" key="2">
    <source>
        <dbReference type="ARBA" id="ARBA00022552"/>
    </source>
</evidence>
<name>A0A226WK52_CABSO</name>
<comment type="caution">
    <text evidence="9">The sequence shown here is derived from an EMBL/GenBank/DDBJ whole genome shotgun (WGS) entry which is preliminary data.</text>
</comment>
<evidence type="ECO:0000256" key="1">
    <source>
        <dbReference type="ARBA" id="ARBA00022490"/>
    </source>
</evidence>
<evidence type="ECO:0000313" key="10">
    <source>
        <dbReference type="Proteomes" id="UP000214720"/>
    </source>
</evidence>
<evidence type="ECO:0000259" key="7">
    <source>
        <dbReference type="Pfam" id="PF00590"/>
    </source>
</evidence>
<proteinExistence type="inferred from homology"/>
<comment type="function">
    <text evidence="6">Catalyzes the 2'-O-methylation of the ribose of cytidine 1402 (C1402) in 16S rRNA.</text>
</comment>
<dbReference type="NCBIfam" id="TIGR00096">
    <property type="entry name" value="16S rRNA (cytidine(1402)-2'-O)-methyltransferase"/>
    <property type="match status" value="1"/>
</dbReference>
<dbReference type="InterPro" id="IPR008189">
    <property type="entry name" value="rRNA_ssu_MeTfrase_I"/>
</dbReference>
<comment type="catalytic activity">
    <reaction evidence="6">
        <text>cytidine(1402) in 16S rRNA + S-adenosyl-L-methionine = 2'-O-methylcytidine(1402) in 16S rRNA + S-adenosyl-L-homocysteine + H(+)</text>
        <dbReference type="Rhea" id="RHEA:42924"/>
        <dbReference type="Rhea" id="RHEA-COMP:10285"/>
        <dbReference type="Rhea" id="RHEA-COMP:10286"/>
        <dbReference type="ChEBI" id="CHEBI:15378"/>
        <dbReference type="ChEBI" id="CHEBI:57856"/>
        <dbReference type="ChEBI" id="CHEBI:59789"/>
        <dbReference type="ChEBI" id="CHEBI:74495"/>
        <dbReference type="ChEBI" id="CHEBI:82748"/>
        <dbReference type="EC" id="2.1.1.198"/>
    </reaction>
</comment>
<dbReference type="PIRSF" id="PIRSF005917">
    <property type="entry name" value="MTase_YraL"/>
    <property type="match status" value="1"/>
</dbReference>
<keyword evidence="5 6" id="KW-0949">S-adenosyl-L-methionine</keyword>
<dbReference type="InterPro" id="IPR053910">
    <property type="entry name" value="RsmI_HTH"/>
</dbReference>
<protein>
    <recommendedName>
        <fullName evidence="6">Ribosomal RNA small subunit methyltransferase I</fullName>
        <ecNumber evidence="6">2.1.1.198</ecNumber>
    </recommendedName>
    <alternativeName>
        <fullName evidence="6">16S rRNA 2'-O-ribose C1402 methyltransferase</fullName>
    </alternativeName>
    <alternativeName>
        <fullName evidence="6">rRNA (cytidine-2'-O-)-methyltransferase RsmI</fullName>
    </alternativeName>
</protein>
<dbReference type="InterPro" id="IPR014776">
    <property type="entry name" value="4pyrrole_Mease_sub2"/>
</dbReference>
<dbReference type="AlphaFoldDB" id="A0A226WK52"/>
<comment type="similarity">
    <text evidence="6">Belongs to the methyltransferase superfamily. RsmI family.</text>
</comment>
<evidence type="ECO:0000313" key="9">
    <source>
        <dbReference type="EMBL" id="OXC71523.1"/>
    </source>
</evidence>
<keyword evidence="3 6" id="KW-0489">Methyltransferase</keyword>
<keyword evidence="2 6" id="KW-0698">rRNA processing</keyword>
<dbReference type="FunFam" id="3.40.1010.10:FF:000007">
    <property type="entry name" value="Ribosomal RNA small subunit methyltransferase I"/>
    <property type="match status" value="1"/>
</dbReference>
<dbReference type="CDD" id="cd11648">
    <property type="entry name" value="RsmI"/>
    <property type="match status" value="1"/>
</dbReference>
<evidence type="ECO:0000259" key="8">
    <source>
        <dbReference type="Pfam" id="PF23016"/>
    </source>
</evidence>
<dbReference type="EC" id="2.1.1.198" evidence="6"/>
<reference evidence="10" key="1">
    <citation type="submission" date="2017-01" db="EMBL/GenBank/DDBJ databases">
        <title>Genome Analysis of Deinococcus marmoris KOPRI26562.</title>
        <authorList>
            <person name="Kim J.H."/>
            <person name="Oh H.-M."/>
        </authorList>
    </citation>
    <scope>NUCLEOTIDE SEQUENCE [LARGE SCALE GENOMIC DNA]</scope>
    <source>
        <strain evidence="10">PAMC 26633</strain>
    </source>
</reference>
<dbReference type="GO" id="GO:0005737">
    <property type="term" value="C:cytoplasm"/>
    <property type="evidence" value="ECO:0007669"/>
    <property type="project" value="UniProtKB-SubCell"/>
</dbReference>
<dbReference type="Gene3D" id="3.30.950.10">
    <property type="entry name" value="Methyltransferase, Cobalt-precorrin-4 Transmethylase, Domain 2"/>
    <property type="match status" value="1"/>
</dbReference>
<dbReference type="InterPro" id="IPR014777">
    <property type="entry name" value="4pyrrole_Mease_sub1"/>
</dbReference>
<dbReference type="Proteomes" id="UP000214720">
    <property type="component" value="Unassembled WGS sequence"/>
</dbReference>
<comment type="subcellular location">
    <subcellularLocation>
        <location evidence="6">Cytoplasm</location>
    </subcellularLocation>
</comment>
<keyword evidence="4 6" id="KW-0808">Transferase</keyword>
<dbReference type="Pfam" id="PF00590">
    <property type="entry name" value="TP_methylase"/>
    <property type="match status" value="1"/>
</dbReference>
<dbReference type="InterPro" id="IPR018063">
    <property type="entry name" value="SAM_MeTrfase_RsmI_CS"/>
</dbReference>
<dbReference type="SUPFAM" id="SSF53790">
    <property type="entry name" value="Tetrapyrrole methylase"/>
    <property type="match status" value="1"/>
</dbReference>
<dbReference type="Gene3D" id="3.40.1010.10">
    <property type="entry name" value="Cobalt-precorrin-4 Transmethylase, Domain 1"/>
    <property type="match status" value="1"/>
</dbReference>
<dbReference type="EMBL" id="MTHB01000305">
    <property type="protein sequence ID" value="OXC71523.1"/>
    <property type="molecule type" value="Genomic_DNA"/>
</dbReference>
<evidence type="ECO:0000256" key="5">
    <source>
        <dbReference type="ARBA" id="ARBA00022691"/>
    </source>
</evidence>
<dbReference type="PANTHER" id="PTHR46111">
    <property type="entry name" value="RIBOSOMAL RNA SMALL SUBUNIT METHYLTRANSFERASE I"/>
    <property type="match status" value="1"/>
</dbReference>
<keyword evidence="1 6" id="KW-0963">Cytoplasm</keyword>
<dbReference type="InterPro" id="IPR035996">
    <property type="entry name" value="4pyrrol_Methylase_sf"/>
</dbReference>
<dbReference type="FunFam" id="3.30.950.10:FF:000002">
    <property type="entry name" value="Ribosomal RNA small subunit methyltransferase I"/>
    <property type="match status" value="1"/>
</dbReference>
<accession>A0A226WK52</accession>
<evidence type="ECO:0000256" key="4">
    <source>
        <dbReference type="ARBA" id="ARBA00022679"/>
    </source>
</evidence>
<dbReference type="Pfam" id="PF23016">
    <property type="entry name" value="RsmI_C"/>
    <property type="match status" value="1"/>
</dbReference>
<dbReference type="GO" id="GO:0070677">
    <property type="term" value="F:rRNA (cytosine-2'-O-)-methyltransferase activity"/>
    <property type="evidence" value="ECO:0007669"/>
    <property type="project" value="UniProtKB-UniRule"/>
</dbReference>
<evidence type="ECO:0000256" key="3">
    <source>
        <dbReference type="ARBA" id="ARBA00022603"/>
    </source>
</evidence>
<gene>
    <name evidence="6" type="primary">rsmI</name>
    <name evidence="9" type="ORF">BSU04_46875</name>
</gene>
<organism evidence="9 10">
    <name type="scientific">Caballeronia sordidicola</name>
    <name type="common">Burkholderia sordidicola</name>
    <dbReference type="NCBI Taxonomy" id="196367"/>
    <lineage>
        <taxon>Bacteria</taxon>
        <taxon>Pseudomonadati</taxon>
        <taxon>Pseudomonadota</taxon>
        <taxon>Betaproteobacteria</taxon>
        <taxon>Burkholderiales</taxon>
        <taxon>Burkholderiaceae</taxon>
        <taxon>Caballeronia</taxon>
    </lineage>
</organism>
<feature type="domain" description="Tetrapyrrole methylase" evidence="7">
    <location>
        <begin position="23"/>
        <end position="221"/>
    </location>
</feature>
<feature type="domain" description="RsmI HTH" evidence="8">
    <location>
        <begin position="248"/>
        <end position="292"/>
    </location>
</feature>
<dbReference type="HAMAP" id="MF_01877">
    <property type="entry name" value="16SrRNA_methyltr_I"/>
    <property type="match status" value="1"/>
</dbReference>
<dbReference type="PROSITE" id="PS01296">
    <property type="entry name" value="RSMI"/>
    <property type="match status" value="1"/>
</dbReference>